<feature type="region of interest" description="Disordered" evidence="1">
    <location>
        <begin position="26"/>
        <end position="113"/>
    </location>
</feature>
<feature type="transmembrane region" description="Helical" evidence="2">
    <location>
        <begin position="130"/>
        <end position="151"/>
    </location>
</feature>
<sequence length="548" mass="60863">MAGLAPNNRSRHPSIEIVKLSLVKCAENEPSTERPSSRRLRADTFEPLDDQSPPSQCSRRQSRRLSLQGILQAPPATHTGASTQPDRDSNPLDPIRITESSPSETESQSTRSRRLVRAQRLQNVWLHWATAYRLIVAFTLAVNASVLVYVASRHRNSSNILIATSINLLVAVLVRQEDLINIAFHFVAKIPCTWPLPLRKAIADLHHYGGLHVGCTVSALFWYILFVVDGTINVVHHRNTSTMTSWLWGSLFTAYTFMVCLIAVCITAHPHLRTRCHNTFEHTHRFGGWFALLVLWINSGVASRSPDTPTSIYRTAPIYLLLLTTALIILPWLRIRRIPITATPISTREIKLTFPSANHPSTSTVKISRRPLSDWHAFATIPSPTSATATILISKAGDWTSNLITSPPTRLWLRNPPAQNFLALAPLFSSLLLVATGAGIGPVLSLLTSPAIRLMRTQRKLVKVMWTAYAPDAEHWAFVQERIRKVDAEPLVFDSRVARPDVAFEVGEVVRAWGVEAVMVVSNPRVTEEVVSRIKGQGGAAYGAVFDS</sequence>
<keyword evidence="2" id="KW-0812">Transmembrane</keyword>
<evidence type="ECO:0008006" key="5">
    <source>
        <dbReference type="Google" id="ProtNLM"/>
    </source>
</evidence>
<protein>
    <recommendedName>
        <fullName evidence="5">Nonribosomal peptide synthetase 12</fullName>
    </recommendedName>
</protein>
<gene>
    <name evidence="3" type="ORF">T440DRAFT_520932</name>
</gene>
<keyword evidence="4" id="KW-1185">Reference proteome</keyword>
<dbReference type="OrthoDB" id="3142841at2759"/>
<organism evidence="3 4">
    <name type="scientific">Plenodomus tracheiphilus IPT5</name>
    <dbReference type="NCBI Taxonomy" id="1408161"/>
    <lineage>
        <taxon>Eukaryota</taxon>
        <taxon>Fungi</taxon>
        <taxon>Dikarya</taxon>
        <taxon>Ascomycota</taxon>
        <taxon>Pezizomycotina</taxon>
        <taxon>Dothideomycetes</taxon>
        <taxon>Pleosporomycetidae</taxon>
        <taxon>Pleosporales</taxon>
        <taxon>Pleosporineae</taxon>
        <taxon>Leptosphaeriaceae</taxon>
        <taxon>Plenodomus</taxon>
    </lineage>
</organism>
<dbReference type="PANTHER" id="PTHR33927">
    <property type="entry name" value="TRANSMEMBRANE PROTEIN"/>
    <property type="match status" value="1"/>
</dbReference>
<dbReference type="InterPro" id="IPR052979">
    <property type="entry name" value="Adenylate-forming_domain"/>
</dbReference>
<name>A0A6A7AZ53_9PLEO</name>
<dbReference type="Proteomes" id="UP000799423">
    <property type="component" value="Unassembled WGS sequence"/>
</dbReference>
<evidence type="ECO:0000313" key="3">
    <source>
        <dbReference type="EMBL" id="KAF2847359.1"/>
    </source>
</evidence>
<feature type="transmembrane region" description="Helical" evidence="2">
    <location>
        <begin position="246"/>
        <end position="266"/>
    </location>
</feature>
<feature type="transmembrane region" description="Helical" evidence="2">
    <location>
        <begin position="316"/>
        <end position="333"/>
    </location>
</feature>
<feature type="transmembrane region" description="Helical" evidence="2">
    <location>
        <begin position="421"/>
        <end position="447"/>
    </location>
</feature>
<feature type="transmembrane region" description="Helical" evidence="2">
    <location>
        <begin position="208"/>
        <end position="226"/>
    </location>
</feature>
<dbReference type="EMBL" id="MU006326">
    <property type="protein sequence ID" value="KAF2847359.1"/>
    <property type="molecule type" value="Genomic_DNA"/>
</dbReference>
<feature type="compositionally biased region" description="Basic and acidic residues" evidence="1">
    <location>
        <begin position="31"/>
        <end position="44"/>
    </location>
</feature>
<evidence type="ECO:0000256" key="2">
    <source>
        <dbReference type="SAM" id="Phobius"/>
    </source>
</evidence>
<accession>A0A6A7AZ53</accession>
<feature type="compositionally biased region" description="Low complexity" evidence="1">
    <location>
        <begin position="51"/>
        <end position="68"/>
    </location>
</feature>
<proteinExistence type="predicted"/>
<evidence type="ECO:0000256" key="1">
    <source>
        <dbReference type="SAM" id="MobiDB-lite"/>
    </source>
</evidence>
<dbReference type="PANTHER" id="PTHR33927:SF5">
    <property type="entry name" value="ENZYME, PUTATIVE (AFU_ORTHOLOGUE AFUA_8G01222)-RELATED"/>
    <property type="match status" value="1"/>
</dbReference>
<keyword evidence="2" id="KW-0472">Membrane</keyword>
<feature type="transmembrane region" description="Helical" evidence="2">
    <location>
        <begin position="286"/>
        <end position="304"/>
    </location>
</feature>
<dbReference type="AlphaFoldDB" id="A0A6A7AZ53"/>
<reference evidence="3" key="1">
    <citation type="submission" date="2020-01" db="EMBL/GenBank/DDBJ databases">
        <authorList>
            <consortium name="DOE Joint Genome Institute"/>
            <person name="Haridas S."/>
            <person name="Albert R."/>
            <person name="Binder M."/>
            <person name="Bloem J."/>
            <person name="Labutti K."/>
            <person name="Salamov A."/>
            <person name="Andreopoulos B."/>
            <person name="Baker S.E."/>
            <person name="Barry K."/>
            <person name="Bills G."/>
            <person name="Bluhm B.H."/>
            <person name="Cannon C."/>
            <person name="Castanera R."/>
            <person name="Culley D.E."/>
            <person name="Daum C."/>
            <person name="Ezra D."/>
            <person name="Gonzalez J.B."/>
            <person name="Henrissat B."/>
            <person name="Kuo A."/>
            <person name="Liang C."/>
            <person name="Lipzen A."/>
            <person name="Lutzoni F."/>
            <person name="Magnuson J."/>
            <person name="Mondo S."/>
            <person name="Nolan M."/>
            <person name="Ohm R."/>
            <person name="Pangilinan J."/>
            <person name="Park H.-J."/>
            <person name="Ramirez L."/>
            <person name="Alfaro M."/>
            <person name="Sun H."/>
            <person name="Tritt A."/>
            <person name="Yoshinaga Y."/>
            <person name="Zwiers L.-H."/>
            <person name="Turgeon B.G."/>
            <person name="Goodwin S.B."/>
            <person name="Spatafora J.W."/>
            <person name="Crous P.W."/>
            <person name="Grigoriev I.V."/>
        </authorList>
    </citation>
    <scope>NUCLEOTIDE SEQUENCE</scope>
    <source>
        <strain evidence="3">IPT5</strain>
    </source>
</reference>
<keyword evidence="2" id="KW-1133">Transmembrane helix</keyword>
<evidence type="ECO:0000313" key="4">
    <source>
        <dbReference type="Proteomes" id="UP000799423"/>
    </source>
</evidence>
<feature type="compositionally biased region" description="Low complexity" evidence="1">
    <location>
        <begin position="98"/>
        <end position="110"/>
    </location>
</feature>